<proteinExistence type="predicted"/>
<dbReference type="AlphaFoldDB" id="A0A646NVC2"/>
<keyword evidence="1" id="KW-0802">TPR repeat</keyword>
<sequence length="787" mass="89330">MAYSLSRMTVYALLSGLEEDLRAAIKSRLGSERYENERFDQQLTSRCKSRLEKEIGSLYDETTLDNLIDYCDLGDTYQIINSNQSSFDEDFSQTIKSRTKQFEKIIPIRNRVMHIRPLNFDDLPLVTDFCNELVNNSSYTWENLQDTFIRLEDDPSFVLDLKIPLLDADRDKIPHNLPLPDFDETGLIGRDTQVKQIKKLCLGGFPVISIVGEGGVGKSALALKVAYELLEEEVNPFDAVVWVTSKTTQITVNEIRDIKGAITSSVGVLQEISAQLSGVESGDPLAEIIEYLGTFKIALFIDNLETIMDQNIHKFVSSLPDGSKLIITSRIGLGAYEYPIKLGGIEEAYAAKLIRTLGQLRNVKTLATQDEPTLRRYANRMYLNPGYIKWFVSAIQTGIAAEAVLQNSSLFLEFCMSNVYQFLSQDTRDLTTTMQCAPGWKDIAELSYLSGFEAIRIQKALQELMTTNMLAESSKPTGGSVKTTYQLAELARAYLNKHHRPSNAFQQKVKANRNKLNSVVEMRSAANGNKYSTMNIKVRSKADRVIVKMLHDAMKHLRVAANEPAYEILEEARRLAPDYFEVPRVLAYFHQKNGNYPEARESYELAIALAPNTAQLHYWFGKFILREEESVDDAVEQFEIARKLDSSSAEVAISLSRGYMFQHKFSEVRTLIEELSLKIDLLDDGLKKTYYDTRVQLNYREADVSCQAGDTYGSVSSIRRMKDEFDALPEEYKDTYMRSKLTKSNITIQRLIRTASAPEDQTFLADLSDWIKYESVKTPGRSKSHRK</sequence>
<evidence type="ECO:0000259" key="2">
    <source>
        <dbReference type="Pfam" id="PF00931"/>
    </source>
</evidence>
<dbReference type="Gene3D" id="3.40.50.300">
    <property type="entry name" value="P-loop containing nucleotide triphosphate hydrolases"/>
    <property type="match status" value="1"/>
</dbReference>
<dbReference type="Gene3D" id="1.25.40.10">
    <property type="entry name" value="Tetratricopeptide repeat domain"/>
    <property type="match status" value="1"/>
</dbReference>
<protein>
    <submittedName>
        <fullName evidence="3">AAA family ATPase</fullName>
    </submittedName>
</protein>
<dbReference type="PROSITE" id="PS50005">
    <property type="entry name" value="TPR"/>
    <property type="match status" value="1"/>
</dbReference>
<evidence type="ECO:0000256" key="1">
    <source>
        <dbReference type="PROSITE-ProRule" id="PRU00339"/>
    </source>
</evidence>
<dbReference type="GO" id="GO:0043531">
    <property type="term" value="F:ADP binding"/>
    <property type="evidence" value="ECO:0007669"/>
    <property type="project" value="InterPro"/>
</dbReference>
<evidence type="ECO:0000313" key="3">
    <source>
        <dbReference type="EMBL" id="MRJ20656.1"/>
    </source>
</evidence>
<reference evidence="3 4" key="1">
    <citation type="submission" date="2019-08" db="EMBL/GenBank/DDBJ databases">
        <title>Pseudomonas haemolytica sp. nov. isolated from raw milk and skim milk concentrate.</title>
        <authorList>
            <person name="Hofmann K."/>
            <person name="Huptas C."/>
            <person name="Doll E."/>
            <person name="Scherer S."/>
            <person name="Wenning M."/>
        </authorList>
    </citation>
    <scope>NUCLEOTIDE SEQUENCE [LARGE SCALE GENOMIC DNA]</scope>
    <source>
        <strain evidence="3 4">DSM 108988</strain>
    </source>
</reference>
<dbReference type="InterPro" id="IPR011990">
    <property type="entry name" value="TPR-like_helical_dom_sf"/>
</dbReference>
<dbReference type="RefSeq" id="WP_153838192.1">
    <property type="nucleotide sequence ID" value="NZ_VOIX01000003.1"/>
</dbReference>
<dbReference type="EMBL" id="VOIX01000003">
    <property type="protein sequence ID" value="MRJ20656.1"/>
    <property type="molecule type" value="Genomic_DNA"/>
</dbReference>
<evidence type="ECO:0000313" key="4">
    <source>
        <dbReference type="Proteomes" id="UP000432048"/>
    </source>
</evidence>
<organism evidence="3 4">
    <name type="scientific">Pseudomonas haemolytica</name>
    <dbReference type="NCBI Taxonomy" id="2600065"/>
    <lineage>
        <taxon>Bacteria</taxon>
        <taxon>Pseudomonadati</taxon>
        <taxon>Pseudomonadota</taxon>
        <taxon>Gammaproteobacteria</taxon>
        <taxon>Pseudomonadales</taxon>
        <taxon>Pseudomonadaceae</taxon>
        <taxon>Pseudomonas</taxon>
    </lineage>
</organism>
<name>A0A646NVC2_9PSED</name>
<comment type="caution">
    <text evidence="3">The sequence shown here is derived from an EMBL/GenBank/DDBJ whole genome shotgun (WGS) entry which is preliminary data.</text>
</comment>
<accession>A0A646NVC2</accession>
<dbReference type="InterPro" id="IPR002182">
    <property type="entry name" value="NB-ARC"/>
</dbReference>
<dbReference type="SUPFAM" id="SSF48452">
    <property type="entry name" value="TPR-like"/>
    <property type="match status" value="1"/>
</dbReference>
<gene>
    <name evidence="3" type="ORF">FRT60_09975</name>
</gene>
<dbReference type="Pfam" id="PF00931">
    <property type="entry name" value="NB-ARC"/>
    <property type="match status" value="1"/>
</dbReference>
<feature type="repeat" description="TPR" evidence="1">
    <location>
        <begin position="580"/>
        <end position="613"/>
    </location>
</feature>
<dbReference type="Proteomes" id="UP000432048">
    <property type="component" value="Unassembled WGS sequence"/>
</dbReference>
<feature type="domain" description="NB-ARC" evidence="2">
    <location>
        <begin position="193"/>
        <end position="330"/>
    </location>
</feature>
<dbReference type="InterPro" id="IPR027417">
    <property type="entry name" value="P-loop_NTPase"/>
</dbReference>
<dbReference type="InterPro" id="IPR019734">
    <property type="entry name" value="TPR_rpt"/>
</dbReference>
<dbReference type="SUPFAM" id="SSF52540">
    <property type="entry name" value="P-loop containing nucleoside triphosphate hydrolases"/>
    <property type="match status" value="1"/>
</dbReference>